<sequence>MSEDRHPTPEGADAQAAAAPQSAGKGGAKRASLWRQLPLLLVLVVVWVLLWDTIGWLSLLGGVLLAIFVVRVFHLPAVELGGRVNLPRLVWFLLRQAGQMFGASLQVAWQAVDLRSNPRNAIIAVPLHTTSDLILTWTGQAVSLIPGSIIVEADREEGKLYLHTLNTSDPDDLDRVRRGVLATEEAIVLALGSPEEVRIVREERAARKAAKGAKR</sequence>
<keyword evidence="4 8" id="KW-0812">Transmembrane</keyword>
<feature type="compositionally biased region" description="Low complexity" evidence="7">
    <location>
        <begin position="11"/>
        <end position="23"/>
    </location>
</feature>
<evidence type="ECO:0008006" key="11">
    <source>
        <dbReference type="Google" id="ProtNLM"/>
    </source>
</evidence>
<proteinExistence type="inferred from homology"/>
<dbReference type="GO" id="GO:0008324">
    <property type="term" value="F:monoatomic cation transmembrane transporter activity"/>
    <property type="evidence" value="ECO:0007669"/>
    <property type="project" value="InterPro"/>
</dbReference>
<evidence type="ECO:0000256" key="4">
    <source>
        <dbReference type="ARBA" id="ARBA00022692"/>
    </source>
</evidence>
<keyword evidence="5 8" id="KW-1133">Transmembrane helix</keyword>
<evidence type="ECO:0000256" key="7">
    <source>
        <dbReference type="SAM" id="MobiDB-lite"/>
    </source>
</evidence>
<feature type="transmembrane region" description="Helical" evidence="8">
    <location>
        <begin position="56"/>
        <end position="73"/>
    </location>
</feature>
<evidence type="ECO:0000256" key="3">
    <source>
        <dbReference type="ARBA" id="ARBA00022475"/>
    </source>
</evidence>
<organism evidence="9 10">
    <name type="scientific">Arenivirga flava</name>
    <dbReference type="NCBI Taxonomy" id="1930060"/>
    <lineage>
        <taxon>Bacteria</taxon>
        <taxon>Bacillati</taxon>
        <taxon>Actinomycetota</taxon>
        <taxon>Actinomycetes</taxon>
        <taxon>Micrococcales</taxon>
        <taxon>Microbacteriaceae</taxon>
        <taxon>Arenivirga</taxon>
    </lineage>
</organism>
<evidence type="ECO:0000256" key="8">
    <source>
        <dbReference type="SAM" id="Phobius"/>
    </source>
</evidence>
<reference evidence="9 10" key="1">
    <citation type="journal article" date="2014" name="Int. J. Syst. Evol. Microbiol.">
        <title>Complete genome sequence of Corynebacterium casei LMG S-19264T (=DSM 44701T), isolated from a smear-ripened cheese.</title>
        <authorList>
            <consortium name="US DOE Joint Genome Institute (JGI-PGF)"/>
            <person name="Walter F."/>
            <person name="Albersmeier A."/>
            <person name="Kalinowski J."/>
            <person name="Ruckert C."/>
        </authorList>
    </citation>
    <scope>NUCLEOTIDE SEQUENCE [LARGE SCALE GENOMIC DNA]</scope>
    <source>
        <strain evidence="9 10">NBRC 112289</strain>
    </source>
</reference>
<dbReference type="Pfam" id="PF01899">
    <property type="entry name" value="MNHE"/>
    <property type="match status" value="1"/>
</dbReference>
<evidence type="ECO:0000313" key="9">
    <source>
        <dbReference type="EMBL" id="GMA29298.1"/>
    </source>
</evidence>
<evidence type="ECO:0000256" key="5">
    <source>
        <dbReference type="ARBA" id="ARBA00022989"/>
    </source>
</evidence>
<comment type="similarity">
    <text evidence="2">Belongs to the CPA3 antiporters (TC 2.A.63) subunit E family.</text>
</comment>
<dbReference type="RefSeq" id="WP_284233254.1">
    <property type="nucleotide sequence ID" value="NZ_BSUL01000001.1"/>
</dbReference>
<dbReference type="NCBIfam" id="NF006521">
    <property type="entry name" value="PRK08965.1-5"/>
    <property type="match status" value="1"/>
</dbReference>
<dbReference type="GO" id="GO:0005886">
    <property type="term" value="C:plasma membrane"/>
    <property type="evidence" value="ECO:0007669"/>
    <property type="project" value="UniProtKB-SubCell"/>
</dbReference>
<dbReference type="PANTHER" id="PTHR34584:SF1">
    <property type="entry name" value="NA(+)_H(+) ANTIPORTER SUBUNIT E1"/>
    <property type="match status" value="1"/>
</dbReference>
<comment type="subcellular location">
    <subcellularLocation>
        <location evidence="1">Cell membrane</location>
        <topology evidence="1">Multi-pass membrane protein</topology>
    </subcellularLocation>
</comment>
<accession>A0AA37UF56</accession>
<evidence type="ECO:0000256" key="2">
    <source>
        <dbReference type="ARBA" id="ARBA00006228"/>
    </source>
</evidence>
<keyword evidence="3" id="KW-1003">Cell membrane</keyword>
<dbReference type="InterPro" id="IPR002758">
    <property type="entry name" value="Cation_antiport_E"/>
</dbReference>
<protein>
    <recommendedName>
        <fullName evidence="11">Na+/H+ antiporter subunit E</fullName>
    </recommendedName>
</protein>
<evidence type="ECO:0000313" key="10">
    <source>
        <dbReference type="Proteomes" id="UP001157160"/>
    </source>
</evidence>
<feature type="region of interest" description="Disordered" evidence="7">
    <location>
        <begin position="1"/>
        <end position="23"/>
    </location>
</feature>
<keyword evidence="10" id="KW-1185">Reference proteome</keyword>
<dbReference type="AlphaFoldDB" id="A0AA37UF56"/>
<gene>
    <name evidence="9" type="ORF">GCM10025874_25510</name>
</gene>
<name>A0AA37UF56_9MICO</name>
<comment type="caution">
    <text evidence="9">The sequence shown here is derived from an EMBL/GenBank/DDBJ whole genome shotgun (WGS) entry which is preliminary data.</text>
</comment>
<dbReference type="Proteomes" id="UP001157160">
    <property type="component" value="Unassembled WGS sequence"/>
</dbReference>
<evidence type="ECO:0000256" key="6">
    <source>
        <dbReference type="ARBA" id="ARBA00023136"/>
    </source>
</evidence>
<dbReference type="EMBL" id="BSUL01000001">
    <property type="protein sequence ID" value="GMA29298.1"/>
    <property type="molecule type" value="Genomic_DNA"/>
</dbReference>
<evidence type="ECO:0000256" key="1">
    <source>
        <dbReference type="ARBA" id="ARBA00004651"/>
    </source>
</evidence>
<keyword evidence="6 8" id="KW-0472">Membrane</keyword>
<dbReference type="PANTHER" id="PTHR34584">
    <property type="entry name" value="NA(+)/H(+) ANTIPORTER SUBUNIT E1"/>
    <property type="match status" value="1"/>
</dbReference>
<feature type="transmembrane region" description="Helical" evidence="8">
    <location>
        <begin position="33"/>
        <end position="50"/>
    </location>
</feature>